<sequence>MEAEYDFFGEIEELAKPCAIVKVEDDDDTAARDERVHDASLRNYYALKEMNPSDEELAKYLLDRDDGDLMQKLPSTVLLTELKRRDFNILFTSNDSEIMDEVFKRLMLSSTAFSETTTRTYMSDGDNLWKCVKATLTPPLTRKRSLKMTVETVELEDVLFPNDHGHIDKRPKIKKN</sequence>
<evidence type="ECO:0000313" key="1">
    <source>
        <dbReference type="EMBL" id="CAB9527490.1"/>
    </source>
</evidence>
<name>A0A9N8EW86_9STRA</name>
<dbReference type="AlphaFoldDB" id="A0A9N8EW86"/>
<gene>
    <name evidence="1" type="ORF">SEMRO_2006_G310570.1</name>
</gene>
<dbReference type="Proteomes" id="UP001153069">
    <property type="component" value="Unassembled WGS sequence"/>
</dbReference>
<organism evidence="1 2">
    <name type="scientific">Seminavis robusta</name>
    <dbReference type="NCBI Taxonomy" id="568900"/>
    <lineage>
        <taxon>Eukaryota</taxon>
        <taxon>Sar</taxon>
        <taxon>Stramenopiles</taxon>
        <taxon>Ochrophyta</taxon>
        <taxon>Bacillariophyta</taxon>
        <taxon>Bacillariophyceae</taxon>
        <taxon>Bacillariophycidae</taxon>
        <taxon>Naviculales</taxon>
        <taxon>Naviculaceae</taxon>
        <taxon>Seminavis</taxon>
    </lineage>
</organism>
<comment type="caution">
    <text evidence="1">The sequence shown here is derived from an EMBL/GenBank/DDBJ whole genome shotgun (WGS) entry which is preliminary data.</text>
</comment>
<proteinExistence type="predicted"/>
<accession>A0A9N8EW86</accession>
<keyword evidence="2" id="KW-1185">Reference proteome</keyword>
<evidence type="ECO:0000313" key="2">
    <source>
        <dbReference type="Proteomes" id="UP001153069"/>
    </source>
</evidence>
<protein>
    <submittedName>
        <fullName evidence="1">Uncharacterized protein</fullName>
    </submittedName>
</protein>
<reference evidence="1" key="1">
    <citation type="submission" date="2020-06" db="EMBL/GenBank/DDBJ databases">
        <authorList>
            <consortium name="Plant Systems Biology data submission"/>
        </authorList>
    </citation>
    <scope>NUCLEOTIDE SEQUENCE</scope>
    <source>
        <strain evidence="1">D6</strain>
    </source>
</reference>
<dbReference type="EMBL" id="CAICTM010002004">
    <property type="protein sequence ID" value="CAB9527490.1"/>
    <property type="molecule type" value="Genomic_DNA"/>
</dbReference>